<gene>
    <name evidence="22" type="ORF">GCM10025770_27420</name>
</gene>
<evidence type="ECO:0000256" key="12">
    <source>
        <dbReference type="ARBA" id="ARBA00022741"/>
    </source>
</evidence>
<evidence type="ECO:0000256" key="17">
    <source>
        <dbReference type="ARBA" id="ARBA00023098"/>
    </source>
</evidence>
<evidence type="ECO:0000256" key="2">
    <source>
        <dbReference type="ARBA" id="ARBA00004429"/>
    </source>
</evidence>
<dbReference type="GO" id="GO:0016301">
    <property type="term" value="F:kinase activity"/>
    <property type="evidence" value="ECO:0007669"/>
    <property type="project" value="UniProtKB-KW"/>
</dbReference>
<dbReference type="PROSITE" id="PS01069">
    <property type="entry name" value="DAGK_PROKAR"/>
    <property type="match status" value="1"/>
</dbReference>
<evidence type="ECO:0000256" key="14">
    <source>
        <dbReference type="ARBA" id="ARBA00022840"/>
    </source>
</evidence>
<feature type="transmembrane region" description="Helical" evidence="21">
    <location>
        <begin position="67"/>
        <end position="85"/>
    </location>
</feature>
<comment type="caution">
    <text evidence="22">The sequence shown here is derived from an EMBL/GenBank/DDBJ whole genome shotgun (WGS) entry which is preliminary data.</text>
</comment>
<keyword evidence="13 21" id="KW-0418">Kinase</keyword>
<evidence type="ECO:0000256" key="18">
    <source>
        <dbReference type="ARBA" id="ARBA00023136"/>
    </source>
</evidence>
<evidence type="ECO:0000256" key="4">
    <source>
        <dbReference type="ARBA" id="ARBA00012133"/>
    </source>
</evidence>
<evidence type="ECO:0000256" key="5">
    <source>
        <dbReference type="ARBA" id="ARBA00017575"/>
    </source>
</evidence>
<dbReference type="Gene3D" id="1.10.287.3610">
    <property type="match status" value="1"/>
</dbReference>
<keyword evidence="11" id="KW-0479">Metal-binding</keyword>
<evidence type="ECO:0000313" key="23">
    <source>
        <dbReference type="Proteomes" id="UP001500547"/>
    </source>
</evidence>
<keyword evidence="6" id="KW-1003">Cell membrane</keyword>
<keyword evidence="14 21" id="KW-0067">ATP-binding</keyword>
<evidence type="ECO:0000256" key="21">
    <source>
        <dbReference type="RuleBase" id="RU363065"/>
    </source>
</evidence>
<evidence type="ECO:0000256" key="16">
    <source>
        <dbReference type="ARBA" id="ARBA00022989"/>
    </source>
</evidence>
<evidence type="ECO:0000256" key="11">
    <source>
        <dbReference type="ARBA" id="ARBA00022723"/>
    </source>
</evidence>
<dbReference type="InterPro" id="IPR033718">
    <property type="entry name" value="DAGK_prok"/>
</dbReference>
<dbReference type="RefSeq" id="WP_345533657.1">
    <property type="nucleotide sequence ID" value="NZ_BAABLD010000010.1"/>
</dbReference>
<dbReference type="PANTHER" id="PTHR34299:SF1">
    <property type="entry name" value="DIACYLGLYCEROL KINASE"/>
    <property type="match status" value="1"/>
</dbReference>
<evidence type="ECO:0000256" key="13">
    <source>
        <dbReference type="ARBA" id="ARBA00022777"/>
    </source>
</evidence>
<evidence type="ECO:0000256" key="19">
    <source>
        <dbReference type="ARBA" id="ARBA00023209"/>
    </source>
</evidence>
<comment type="cofactor">
    <cofactor evidence="1">
        <name>Mg(2+)</name>
        <dbReference type="ChEBI" id="CHEBI:18420"/>
    </cofactor>
</comment>
<comment type="function">
    <text evidence="21">Catalyzes the ATP-dependent phosphorylation of sn-l,2-diacylglycerol (DAG) to phosphatidic acid. Involved in the recycling of diacylglycerol produced as a by-product during membrane-derived oligosaccharide (MDO) biosynthesis.</text>
</comment>
<keyword evidence="20 21" id="KW-1208">Phospholipid metabolism</keyword>
<keyword evidence="9 21" id="KW-0808">Transferase</keyword>
<keyword evidence="8 21" id="KW-0997">Cell inner membrane</keyword>
<keyword evidence="19" id="KW-0594">Phospholipid biosynthesis</keyword>
<evidence type="ECO:0000256" key="8">
    <source>
        <dbReference type="ARBA" id="ARBA00022519"/>
    </source>
</evidence>
<dbReference type="InterPro" id="IPR036945">
    <property type="entry name" value="DAGK_sf"/>
</dbReference>
<organism evidence="22 23">
    <name type="scientific">Viridibacterium curvum</name>
    <dbReference type="NCBI Taxonomy" id="1101404"/>
    <lineage>
        <taxon>Bacteria</taxon>
        <taxon>Pseudomonadati</taxon>
        <taxon>Pseudomonadota</taxon>
        <taxon>Betaproteobacteria</taxon>
        <taxon>Rhodocyclales</taxon>
        <taxon>Rhodocyclaceae</taxon>
        <taxon>Viridibacterium</taxon>
    </lineage>
</organism>
<proteinExistence type="inferred from homology"/>
<dbReference type="EMBL" id="BAABLD010000010">
    <property type="protein sequence ID" value="GAA5168040.1"/>
    <property type="molecule type" value="Genomic_DNA"/>
</dbReference>
<dbReference type="Pfam" id="PF01219">
    <property type="entry name" value="DAGK_prokar"/>
    <property type="match status" value="1"/>
</dbReference>
<feature type="transmembrane region" description="Helical" evidence="21">
    <location>
        <begin position="45"/>
        <end position="61"/>
    </location>
</feature>
<comment type="subcellular location">
    <subcellularLocation>
        <location evidence="2 21">Cell inner membrane</location>
        <topology evidence="2 21">Multi-pass membrane protein</topology>
    </subcellularLocation>
</comment>
<evidence type="ECO:0000256" key="3">
    <source>
        <dbReference type="ARBA" id="ARBA00005967"/>
    </source>
</evidence>
<evidence type="ECO:0000313" key="22">
    <source>
        <dbReference type="EMBL" id="GAA5168040.1"/>
    </source>
</evidence>
<name>A0ABP9QVG3_9RHOO</name>
<dbReference type="CDD" id="cd14264">
    <property type="entry name" value="DAGK_IM"/>
    <property type="match status" value="1"/>
</dbReference>
<evidence type="ECO:0000256" key="6">
    <source>
        <dbReference type="ARBA" id="ARBA00022475"/>
    </source>
</evidence>
<keyword evidence="10 21" id="KW-0812">Transmembrane</keyword>
<keyword evidence="16 21" id="KW-1133">Transmembrane helix</keyword>
<keyword evidence="15" id="KW-0460">Magnesium</keyword>
<evidence type="ECO:0000256" key="20">
    <source>
        <dbReference type="ARBA" id="ARBA00023264"/>
    </source>
</evidence>
<keyword evidence="12 21" id="KW-0547">Nucleotide-binding</keyword>
<evidence type="ECO:0000256" key="9">
    <source>
        <dbReference type="ARBA" id="ARBA00022679"/>
    </source>
</evidence>
<sequence>MKPSEPQTSSMKSRGGPARILNAFRYSLQGLGHALRHEAAFRQELLIVVPALVGLWFLPVSRAEQAILLISSLLVLIVELLNSAVEATVDRISTERHPLAGRAKDLGSAAVLLAVLQMLACWALIAGPLLLQAR</sequence>
<keyword evidence="7" id="KW-0444">Lipid biosynthesis</keyword>
<dbReference type="InterPro" id="IPR000829">
    <property type="entry name" value="DAGK"/>
</dbReference>
<keyword evidence="23" id="KW-1185">Reference proteome</keyword>
<protein>
    <recommendedName>
        <fullName evidence="5 21">Diacylglycerol kinase</fullName>
        <ecNumber evidence="4 21">2.7.1.107</ecNumber>
    </recommendedName>
</protein>
<comment type="catalytic activity">
    <reaction evidence="21">
        <text>a 1,2-diacyl-sn-glycerol + ATP = a 1,2-diacyl-sn-glycero-3-phosphate + ADP + H(+)</text>
        <dbReference type="Rhea" id="RHEA:10272"/>
        <dbReference type="ChEBI" id="CHEBI:15378"/>
        <dbReference type="ChEBI" id="CHEBI:17815"/>
        <dbReference type="ChEBI" id="CHEBI:30616"/>
        <dbReference type="ChEBI" id="CHEBI:58608"/>
        <dbReference type="ChEBI" id="CHEBI:456216"/>
        <dbReference type="EC" id="2.7.1.107"/>
    </reaction>
</comment>
<comment type="similarity">
    <text evidence="3 21">Belongs to the bacterial diacylglycerol kinase family.</text>
</comment>
<evidence type="ECO:0000256" key="7">
    <source>
        <dbReference type="ARBA" id="ARBA00022516"/>
    </source>
</evidence>
<dbReference type="PANTHER" id="PTHR34299">
    <property type="entry name" value="DIACYLGLYCEROL KINASE"/>
    <property type="match status" value="1"/>
</dbReference>
<reference evidence="23" key="1">
    <citation type="journal article" date="2019" name="Int. J. Syst. Evol. Microbiol.">
        <title>The Global Catalogue of Microorganisms (GCM) 10K type strain sequencing project: providing services to taxonomists for standard genome sequencing and annotation.</title>
        <authorList>
            <consortium name="The Broad Institute Genomics Platform"/>
            <consortium name="The Broad Institute Genome Sequencing Center for Infectious Disease"/>
            <person name="Wu L."/>
            <person name="Ma J."/>
        </authorList>
    </citation>
    <scope>NUCLEOTIDE SEQUENCE [LARGE SCALE GENOMIC DNA]</scope>
    <source>
        <strain evidence="23">JCM 18715</strain>
    </source>
</reference>
<evidence type="ECO:0000256" key="15">
    <source>
        <dbReference type="ARBA" id="ARBA00022842"/>
    </source>
</evidence>
<keyword evidence="18 21" id="KW-0472">Membrane</keyword>
<evidence type="ECO:0000256" key="1">
    <source>
        <dbReference type="ARBA" id="ARBA00001946"/>
    </source>
</evidence>
<keyword evidence="17 21" id="KW-0443">Lipid metabolism</keyword>
<evidence type="ECO:0000256" key="10">
    <source>
        <dbReference type="ARBA" id="ARBA00022692"/>
    </source>
</evidence>
<dbReference type="Proteomes" id="UP001500547">
    <property type="component" value="Unassembled WGS sequence"/>
</dbReference>
<feature type="transmembrane region" description="Helical" evidence="21">
    <location>
        <begin position="106"/>
        <end position="131"/>
    </location>
</feature>
<accession>A0ABP9QVG3</accession>
<dbReference type="EC" id="2.7.1.107" evidence="4 21"/>